<dbReference type="EMBL" id="JBEFKJ010000013">
    <property type="protein sequence ID" value="KAL2042574.1"/>
    <property type="molecule type" value="Genomic_DNA"/>
</dbReference>
<name>A0ABR4ACZ3_9LECA</name>
<organism evidence="2 3">
    <name type="scientific">Stereocaulon virgatum</name>
    <dbReference type="NCBI Taxonomy" id="373712"/>
    <lineage>
        <taxon>Eukaryota</taxon>
        <taxon>Fungi</taxon>
        <taxon>Dikarya</taxon>
        <taxon>Ascomycota</taxon>
        <taxon>Pezizomycotina</taxon>
        <taxon>Lecanoromycetes</taxon>
        <taxon>OSLEUM clade</taxon>
        <taxon>Lecanoromycetidae</taxon>
        <taxon>Lecanorales</taxon>
        <taxon>Lecanorineae</taxon>
        <taxon>Stereocaulaceae</taxon>
        <taxon>Stereocaulon</taxon>
    </lineage>
</organism>
<evidence type="ECO:0000313" key="2">
    <source>
        <dbReference type="EMBL" id="KAL2042574.1"/>
    </source>
</evidence>
<reference evidence="2 3" key="1">
    <citation type="submission" date="2024-09" db="EMBL/GenBank/DDBJ databases">
        <title>Rethinking Asexuality: The Enigmatic Case of Functional Sexual Genes in Lepraria (Stereocaulaceae).</title>
        <authorList>
            <person name="Doellman M."/>
            <person name="Sun Y."/>
            <person name="Barcenas-Pena A."/>
            <person name="Lumbsch H.T."/>
            <person name="Grewe F."/>
        </authorList>
    </citation>
    <scope>NUCLEOTIDE SEQUENCE [LARGE SCALE GENOMIC DNA]</scope>
    <source>
        <strain evidence="2 3">Mercado 3170</strain>
    </source>
</reference>
<accession>A0ABR4ACZ3</accession>
<evidence type="ECO:0000313" key="3">
    <source>
        <dbReference type="Proteomes" id="UP001590950"/>
    </source>
</evidence>
<protein>
    <recommendedName>
        <fullName evidence="1">C2H2-type domain-containing protein</fullName>
    </recommendedName>
</protein>
<sequence length="339" mass="38343">MSNTVFPSLKRSYGLYSLPDPDQTKAANALKNCSDREIVSWLAFARKGGFGARPRTWNLPVEIVEAFSKLVDSGDELILGWVQEARACTQSVAKLEKAAIYWCTICGTDKLKPYKNHDEWRREEKQHEATYICMFGETSGVPGNGFNCTRCLAPNPEGCQHHVQACLAPSGDRFSCKRRYDMVRHLKKVHGVDSKAEGEAMAGKWKQTLDKSAWACGFCLTTFSNFQDRLRHLQLHFEQGKTMDNWSTTLVIQGLLQQPSILEAWKAKLVDVLPGSETWQFVWKEPTVKELQYRLEMGPSQSGESAETLVETAFKACDFDWALPEESEHFGGSGYRYAY</sequence>
<feature type="domain" description="C2H2-type" evidence="1">
    <location>
        <begin position="216"/>
        <end position="236"/>
    </location>
</feature>
<dbReference type="InterPro" id="IPR013087">
    <property type="entry name" value="Znf_C2H2_type"/>
</dbReference>
<proteinExistence type="predicted"/>
<dbReference type="Proteomes" id="UP001590950">
    <property type="component" value="Unassembled WGS sequence"/>
</dbReference>
<gene>
    <name evidence="2" type="ORF">N7G274_004333</name>
</gene>
<keyword evidence="3" id="KW-1185">Reference proteome</keyword>
<comment type="caution">
    <text evidence="2">The sequence shown here is derived from an EMBL/GenBank/DDBJ whole genome shotgun (WGS) entry which is preliminary data.</text>
</comment>
<dbReference type="PROSITE" id="PS00028">
    <property type="entry name" value="ZINC_FINGER_C2H2_1"/>
    <property type="match status" value="1"/>
</dbReference>
<evidence type="ECO:0000259" key="1">
    <source>
        <dbReference type="PROSITE" id="PS00028"/>
    </source>
</evidence>